<evidence type="ECO:0000256" key="3">
    <source>
        <dbReference type="SAM" id="SignalP"/>
    </source>
</evidence>
<dbReference type="AlphaFoldDB" id="A0A0F2T7Q1"/>
<reference evidence="5 6" key="1">
    <citation type="submission" date="2015-02" db="EMBL/GenBank/DDBJ databases">
        <authorList>
            <person name="Ju K.-S."/>
            <person name="Doroghazi J.R."/>
            <person name="Metcalf W."/>
        </authorList>
    </citation>
    <scope>NUCLEOTIDE SEQUENCE [LARGE SCALE GENOMIC DNA]</scope>
    <source>
        <strain evidence="5 6">ATCC 31215</strain>
    </source>
</reference>
<evidence type="ECO:0000256" key="2">
    <source>
        <dbReference type="ARBA" id="ARBA00022801"/>
    </source>
</evidence>
<accession>A0A0F2T7Q1</accession>
<proteinExistence type="inferred from homology"/>
<dbReference type="InterPro" id="IPR010618">
    <property type="entry name" value="RPF"/>
</dbReference>
<evidence type="ECO:0000256" key="1">
    <source>
        <dbReference type="ARBA" id="ARBA00010830"/>
    </source>
</evidence>
<dbReference type="PATRIC" id="fig|359131.3.peg.3461"/>
<gene>
    <name evidence="5" type="ORF">VM95_37740</name>
</gene>
<dbReference type="RefSeq" id="WP_045706031.1">
    <property type="nucleotide sequence ID" value="NZ_JZKH01000269.1"/>
</dbReference>
<sequence>MRLTTRKNRHALALAAAVCTALVASLAGTGSAAAASVSTWEKVAQCESSGDWSINTGNGYYGGLQFDLSTWNAYGGQQYAAYPHQATENQQIMIAEKVLAAQGPSAWPQCGASNGLGTDTQNPFPGPSVTLNFSQTVGGNYNGDKVSDLFAKDSSGNLFVWTG</sequence>
<feature type="chain" id="PRO_5002459455" description="Resuscitation-promoting factor core lysozyme-like domain-containing protein" evidence="3">
    <location>
        <begin position="35"/>
        <end position="163"/>
    </location>
</feature>
<organism evidence="5 6">
    <name type="scientific">Streptomyces rubellomurinus (strain ATCC 31215)</name>
    <dbReference type="NCBI Taxonomy" id="359131"/>
    <lineage>
        <taxon>Bacteria</taxon>
        <taxon>Bacillati</taxon>
        <taxon>Actinomycetota</taxon>
        <taxon>Actinomycetes</taxon>
        <taxon>Kitasatosporales</taxon>
        <taxon>Streptomycetaceae</taxon>
        <taxon>Streptomyces</taxon>
    </lineage>
</organism>
<feature type="domain" description="Resuscitation-promoting factor core lysozyme-like" evidence="4">
    <location>
        <begin position="35"/>
        <end position="110"/>
    </location>
</feature>
<feature type="signal peptide" evidence="3">
    <location>
        <begin position="1"/>
        <end position="34"/>
    </location>
</feature>
<dbReference type="SUPFAM" id="SSF53955">
    <property type="entry name" value="Lysozyme-like"/>
    <property type="match status" value="1"/>
</dbReference>
<keyword evidence="3" id="KW-0732">Signal</keyword>
<dbReference type="CDD" id="cd13925">
    <property type="entry name" value="RPF"/>
    <property type="match status" value="1"/>
</dbReference>
<keyword evidence="6" id="KW-1185">Reference proteome</keyword>
<keyword evidence="2" id="KW-0378">Hydrolase</keyword>
<comment type="caution">
    <text evidence="5">The sequence shown here is derived from an EMBL/GenBank/DDBJ whole genome shotgun (WGS) entry which is preliminary data.</text>
</comment>
<evidence type="ECO:0000313" key="6">
    <source>
        <dbReference type="Proteomes" id="UP000033699"/>
    </source>
</evidence>
<dbReference type="InterPro" id="IPR023346">
    <property type="entry name" value="Lysozyme-like_dom_sf"/>
</dbReference>
<evidence type="ECO:0000313" key="5">
    <source>
        <dbReference type="EMBL" id="KJS57762.1"/>
    </source>
</evidence>
<comment type="similarity">
    <text evidence="1">Belongs to the transglycosylase family. Rpf subfamily.</text>
</comment>
<name>A0A0F2T7Q1_STRR3</name>
<dbReference type="Gene3D" id="1.10.530.10">
    <property type="match status" value="1"/>
</dbReference>
<protein>
    <recommendedName>
        <fullName evidence="4">Resuscitation-promoting factor core lysozyme-like domain-containing protein</fullName>
    </recommendedName>
</protein>
<dbReference type="Proteomes" id="UP000033699">
    <property type="component" value="Unassembled WGS sequence"/>
</dbReference>
<feature type="non-terminal residue" evidence="5">
    <location>
        <position position="163"/>
    </location>
</feature>
<dbReference type="EMBL" id="JZKH01000269">
    <property type="protein sequence ID" value="KJS57762.1"/>
    <property type="molecule type" value="Genomic_DNA"/>
</dbReference>
<dbReference type="GO" id="GO:0016787">
    <property type="term" value="F:hydrolase activity"/>
    <property type="evidence" value="ECO:0007669"/>
    <property type="project" value="UniProtKB-KW"/>
</dbReference>
<dbReference type="Pfam" id="PF06737">
    <property type="entry name" value="Transglycosylas"/>
    <property type="match status" value="1"/>
</dbReference>
<evidence type="ECO:0000259" key="4">
    <source>
        <dbReference type="Pfam" id="PF06737"/>
    </source>
</evidence>